<evidence type="ECO:0000313" key="1">
    <source>
        <dbReference type="EMBL" id="MCM2563725.1"/>
    </source>
</evidence>
<protein>
    <submittedName>
        <fullName evidence="1">MFS transporter</fullName>
    </submittedName>
</protein>
<reference evidence="1" key="1">
    <citation type="submission" date="2022-06" db="EMBL/GenBank/DDBJ databases">
        <title>Lutimaribacter sp. EGI FJ00013, a novel bacterium isolated from a salt lake sediment enrichment.</title>
        <authorList>
            <person name="Gao L."/>
            <person name="Fang B.-Z."/>
            <person name="Li W.-J."/>
        </authorList>
    </citation>
    <scope>NUCLEOTIDE SEQUENCE</scope>
    <source>
        <strain evidence="1">EGI FJ00013</strain>
    </source>
</reference>
<comment type="caution">
    <text evidence="1">The sequence shown here is derived from an EMBL/GenBank/DDBJ whole genome shotgun (WGS) entry which is preliminary data.</text>
</comment>
<evidence type="ECO:0000313" key="2">
    <source>
        <dbReference type="Proteomes" id="UP001203036"/>
    </source>
</evidence>
<gene>
    <name evidence="1" type="ORF">M8744_16365</name>
</gene>
<name>A0ACC5ZZX0_9RHOB</name>
<accession>A0ACC5ZZX0</accession>
<proteinExistence type="predicted"/>
<keyword evidence="2" id="KW-1185">Reference proteome</keyword>
<sequence length="848" mass="87647">MLTNVRGSSRRLLNGAAIVLGSLFLLLVSLTASAFLSFSALERAQMELLSQEYNMAGREAAAQIEEGLRFGRPLAQFLGLDTILDDLRAMPGVAAAGLTDADGVPLGEWALNPVVEQDANLQAAVRELRAAGAGATERARSAEPIIAGARRYFLTPLHGRDDALAGVLIVAVPLAELSAALDRAVSDAVGAMLVISGVAAGLLAVAAGNLRSAMLRRSSGQAVARWRWMLLPLVVLLSAQTAYAAFILQIMRADLAAAAETGAARIVERGGDDLDQLLSLGLTFDRMPGLEDRMSGELALNSAVERLVLEDASGTVRMQVERVPDDEPGWLAARMPVPQAGVITRELTGPDGNPAGRLRARIDNRSIAAGLAEQVIRMLTVAATSAFVMIELFILLQIVLRPAVAPPGGASAMPGAAARASHEHASPVPEARDAVDKGPLHLVARPVMFAFVLSWALPLSFLPLKMRSLGGQLWGLPEDLVLALPISAEMGAALAMAILAGRLADRVGWSWPFLFGLALSVLGGVAAALAPDSASFILARAVTGLGYGLAWMGLQAFVVQSCGPQRRGQALANLMAGILAGFIVGTAIGGILAEQFGRDLVLLATGVAVLAPLAVALVTLRPFLRVGAPRNATPSAAADGPGGAATPGGWTLLLRSPEYMGVLMLSVVPFSIAQVGLLYFAVPLHLDRIGAAAADAGRILMVYGVVVILFGPMLSRVIDQSRLKAPIVVAGGLVGGLGLTLLLVDMGLVGIFLAAALLSLSSTLIEPARAALVMRLPAVQAAGPASALGLQRAADKLGQMVGPVAIAVILPAADMMDRVAGLGLGFAAASLLLAAVVMVRHPKRSTGT</sequence>
<organism evidence="1 2">
    <name type="scientific">Lutimaribacter degradans</name>
    <dbReference type="NCBI Taxonomy" id="2945989"/>
    <lineage>
        <taxon>Bacteria</taxon>
        <taxon>Pseudomonadati</taxon>
        <taxon>Pseudomonadota</taxon>
        <taxon>Alphaproteobacteria</taxon>
        <taxon>Rhodobacterales</taxon>
        <taxon>Roseobacteraceae</taxon>
        <taxon>Lutimaribacter</taxon>
    </lineage>
</organism>
<dbReference type="Proteomes" id="UP001203036">
    <property type="component" value="Unassembled WGS sequence"/>
</dbReference>
<dbReference type="EMBL" id="JAMQGO010000016">
    <property type="protein sequence ID" value="MCM2563725.1"/>
    <property type="molecule type" value="Genomic_DNA"/>
</dbReference>